<feature type="transmembrane region" description="Helical" evidence="6">
    <location>
        <begin position="1863"/>
        <end position="1889"/>
    </location>
</feature>
<feature type="transmembrane region" description="Helical" evidence="6">
    <location>
        <begin position="1772"/>
        <end position="1794"/>
    </location>
</feature>
<protein>
    <submittedName>
        <fullName evidence="8">ABC transporter permease</fullName>
    </submittedName>
</protein>
<evidence type="ECO:0000256" key="2">
    <source>
        <dbReference type="ARBA" id="ARBA00022475"/>
    </source>
</evidence>
<feature type="transmembrane region" description="Helical" evidence="6">
    <location>
        <begin position="2518"/>
        <end position="2547"/>
    </location>
</feature>
<feature type="domain" description="ABC3 transporter permease C-terminal" evidence="7">
    <location>
        <begin position="2477"/>
        <end position="2593"/>
    </location>
</feature>
<evidence type="ECO:0000256" key="3">
    <source>
        <dbReference type="ARBA" id="ARBA00022692"/>
    </source>
</evidence>
<feature type="transmembrane region" description="Helical" evidence="6">
    <location>
        <begin position="2473"/>
        <end position="2497"/>
    </location>
</feature>
<sequence length="2602" mass="299292">MFKLLKEIFKSLSKNKITTVSLSILIFLTTGVFTLLFSVKESFNREINKYNIVSKLHDSTVDLDINFSANAKDNGYKKLEVETFKPLNTNNEEEVEFKINEKFIKLDSLGVKNNFSNYYISANDLKKEYDINKNISNIDNKEFNFDLNNNSFSIQKENSKVFFIYEKENENYKIKESKITLSKNSSVSLDKIYSLKEIINIASTGEEGGFFSGGKNHSISSINRMGVNVQTKEATFDISKINFWENIGVLYLLTENETANLVGLENVNSNFQLKGRSSFSSELFNWDNIAKWASTFSSNIVLKPEGTTNSSLRISNIRINEDKIIKIKEIFTFSHGINYTLNPDWISRNSYEIKYILNKFELHDLDSKEIPFSSSFLYYLKTLKEKSPEEFNKIKNLRYWEKEIINKKNNKNSFTIKQKLNKDDLVTTIYNEKDLQKKQTTIKDIENLGNENNLKSLTSEQLASLSNNEIVDLNYLRLKNSVSNNAKNTIFDYVKNDERVFGLGRRRSITTSSINDKNGENYTFHFVDAGINNDFFDEERKQEVGKLYNESLEKSHLFLQPDTKINKHEVDSIYEIEIINAIFQGFIPESSHISPTIEFINVQQGLTSNSKAKEKVVILVPKDNSENKIYSITKKTNGYVIYKKNSDDNWIKIIFKGKNEFLLQEIYDFMNIFNLKIKSDISKNGWFKVNENFSNTYYVPFIYRAPSSELLKEIETNKTVKTLFNSLFKSIINSDLVKENYIKVNELEKLFIAMQESFSNTEYYEIFTNGKNDQSLMQRMIFESLYLVTIQNQDTFLNDVINNFIEQIQNKIRNHGNSLEQQKDYLFEEIDKLGIVLDNAGINIWSNISQLSSKEDIKAFINDPIEFLEGIKNIISSVNFKAFLTEIHDWYENKWNKQETNGQNAFYYFGISDLVVPLIKSVDFEIFKIGINKIIDNIDFDILLSTKYNESEHKYKGIIFNELINNYKESVLKEQITNSLIDIFNKLNSNKDQNLAQNNFKNINNGLKQIINILDKNKLLSLIEENLENTYFEDKKTFKNSNSPEKVLFVTKSLKTSNLILAFLDSYFKDNNSSSSLLNAVETLLNLSGKTKSQGALGITYSVPEADNEKVDLFSLQNLELLSYAKLESIINTSNHLNAKLESKEQLNSKDQEFIKTYLLIKNEALDNKEEIISRNNLFLEIIDLFLIKKYKKTNTGIEINKEFNSVSDSPSIADYLHDIYSERATGNTALRRAKNEAKQVVSKVVNSSEYSASVNSLVFYNFWIKFIIENNHLSKEEIKNAFVQFEQLARNRFSNLYADLNNEKLYDNKDNYVQKFIAFGNDIEPIGRGIVNPFMSAETIFSNDKNNTNQELKSIINPEVDNEISLIFKKINPKNNLSLSEWILKNKTEFISNLSQITHMRKFHRDSSYFHSLNSTFDILNDFTHSKDNINLEMINSLRKEFTTQSSAFLALGLSDTVASTYSGVIFPTVAAWFTANPTAGTGDYGNANLSFILKNRVIDFHKLKENNSEVYKEKIKEIINLFSKNDYSETVFEYRLENHEVKGLSLDLAYVNYIDKNILKTTEQNEFTFFDININKLFYDLIDASTTIREENKFLVFKDIRSLVAKVNKSFLIENKKEAYKETLPSDFLSLEKLIESLDEKYVLNVNGSKFLIVGDDNTIDYLFPVLDEENIQVNTKNQALIYVNKWGFDRIRESFRGNALKDYLLVKLENIKEQYSFNQDIEKYIQNNFSNSSLKKVYNFNELDIVNPERSLRISTGFSLINLITQANFYMVTLMFVLISISTIFITKRYISTRNKVIGILRAQGYKSSMIAFSFISFPLLTSIIGGVIGYTLGLLLQIPLKNVFSSYWTLPTNNIYFEWIPFVLTIIVPFIALSILVVLSALWTLRKKPIELMSGIAEINISRLAHFLSKGYKKWNIQNKFIASLSINSFWKLLSLVISTVLTAFISIFSIASNGVFKNSVDTTYENRNYNYKLDLETPTTQSGQYKTFNKDDLYNLLYVPLGEASESNIESNNYFLPGRSLVNGSGDKNGNPQNNDPHVLTRAALQLQVESSISISPWDIVLNSMPDSQKARTLKVSKEAILKLEKTQNIQTVEKINKLNEKYIFEFVGTLEKPLNYFKFIEDENISSGGKFWYMVWNSENNEYSREAITTNKYRDEYRNFLVEGYKKIDINDFYIAFGGVPFNNDTNEKFTYVQTSYQNDSNLKIYGYDPKSKFVKINDSKGNNLLEIIDKYNKNGTIKPLAANHVFLRKNNLKLGDEIELEIKNPTDRFIRKIENKSWDKDKFKIVAIINTFINSELATTKDIANNLIGLDKLSNDGFNGILSVDQIPEQTIASIGLFSNSGYWFGGDSIVVETKEQYENYFSQIFSTGGSQLGALKNSGLSDELIKKVLVYKGSLIDNLENLDLSYENITSDQFKNNNTSLIKQGVNNFIELYSKNIYSSVSTSVDAKNIEIGFVNQISDTISKLTLSVVIIFFNVSIVILIMISNMIIAENERNIAIFSILGYSNKEKIKLFFGIYVPLLFISTLIAIPIVIGFIALFNAFLISSSSIVLVLSLQWTHVLISIFALAIVYTLTSLIAWLNLNKIKAIYLLKGK</sequence>
<keyword evidence="2" id="KW-1003">Cell membrane</keyword>
<dbReference type="EMBL" id="CP103423">
    <property type="protein sequence ID" value="UWD34161.1"/>
    <property type="molecule type" value="Genomic_DNA"/>
</dbReference>
<feature type="transmembrane region" description="Helical" evidence="6">
    <location>
        <begin position="1934"/>
        <end position="1956"/>
    </location>
</feature>
<evidence type="ECO:0000313" key="9">
    <source>
        <dbReference type="Proteomes" id="UP001058364"/>
    </source>
</evidence>
<gene>
    <name evidence="8" type="ORF">NX772_03700</name>
</gene>
<dbReference type="InterPro" id="IPR003838">
    <property type="entry name" value="ABC3_permease_C"/>
</dbReference>
<feature type="transmembrane region" description="Helical" evidence="6">
    <location>
        <begin position="2567"/>
        <end position="2590"/>
    </location>
</feature>
<accession>A0ABY5TXA7</accession>
<organism evidence="8 9">
    <name type="scientific">Mesomycoplasma molare</name>
    <dbReference type="NCBI Taxonomy" id="171288"/>
    <lineage>
        <taxon>Bacteria</taxon>
        <taxon>Bacillati</taxon>
        <taxon>Mycoplasmatota</taxon>
        <taxon>Mycoplasmoidales</taxon>
        <taxon>Metamycoplasmataceae</taxon>
        <taxon>Mesomycoplasma</taxon>
    </lineage>
</organism>
<feature type="domain" description="ABC3 transporter permease C-terminal" evidence="7">
    <location>
        <begin position="1774"/>
        <end position="1893"/>
    </location>
</feature>
<comment type="subcellular location">
    <subcellularLocation>
        <location evidence="1">Cell membrane</location>
        <topology evidence="1">Multi-pass membrane protein</topology>
    </subcellularLocation>
</comment>
<evidence type="ECO:0000259" key="7">
    <source>
        <dbReference type="Pfam" id="PF02687"/>
    </source>
</evidence>
<dbReference type="PANTHER" id="PTHR30287">
    <property type="entry name" value="MEMBRANE COMPONENT OF PREDICTED ABC SUPERFAMILY METABOLITE UPTAKE TRANSPORTER"/>
    <property type="match status" value="1"/>
</dbReference>
<dbReference type="RefSeq" id="WP_259429368.1">
    <property type="nucleotide sequence ID" value="NZ_CP103423.1"/>
</dbReference>
<keyword evidence="5 6" id="KW-0472">Membrane</keyword>
<dbReference type="Pfam" id="PF02687">
    <property type="entry name" value="FtsX"/>
    <property type="match status" value="2"/>
</dbReference>
<feature type="transmembrane region" description="Helical" evidence="6">
    <location>
        <begin position="1815"/>
        <end position="1843"/>
    </location>
</feature>
<proteinExistence type="predicted"/>
<name>A0ABY5TXA7_9BACT</name>
<evidence type="ECO:0000256" key="6">
    <source>
        <dbReference type="SAM" id="Phobius"/>
    </source>
</evidence>
<dbReference type="Proteomes" id="UP001058364">
    <property type="component" value="Chromosome"/>
</dbReference>
<dbReference type="InterPro" id="IPR038766">
    <property type="entry name" value="Membrane_comp_ABC_pdt"/>
</dbReference>
<evidence type="ECO:0000313" key="8">
    <source>
        <dbReference type="EMBL" id="UWD34161.1"/>
    </source>
</evidence>
<keyword evidence="3 6" id="KW-0812">Transmembrane</keyword>
<reference evidence="8" key="1">
    <citation type="submission" date="2022-08" db="EMBL/GenBank/DDBJ databases">
        <title>Complete genome sequence of Mycoplasma molare type strain H 542.</title>
        <authorList>
            <person name="Spergser J."/>
        </authorList>
    </citation>
    <scope>NUCLEOTIDE SEQUENCE</scope>
    <source>
        <strain evidence="8">H 542</strain>
    </source>
</reference>
<evidence type="ECO:0000256" key="1">
    <source>
        <dbReference type="ARBA" id="ARBA00004651"/>
    </source>
</evidence>
<keyword evidence="4 6" id="KW-1133">Transmembrane helix</keyword>
<feature type="transmembrane region" description="Helical" evidence="6">
    <location>
        <begin position="20"/>
        <end position="39"/>
    </location>
</feature>
<evidence type="ECO:0000256" key="4">
    <source>
        <dbReference type="ARBA" id="ARBA00022989"/>
    </source>
</evidence>
<evidence type="ECO:0000256" key="5">
    <source>
        <dbReference type="ARBA" id="ARBA00023136"/>
    </source>
</evidence>
<keyword evidence="9" id="KW-1185">Reference proteome</keyword>
<dbReference type="PANTHER" id="PTHR30287:SF2">
    <property type="entry name" value="BLL1001 PROTEIN"/>
    <property type="match status" value="1"/>
</dbReference>